<dbReference type="Proteomes" id="UP001140949">
    <property type="component" value="Unassembled WGS sequence"/>
</dbReference>
<accession>A0AAX6H2F7</accession>
<comment type="caution">
    <text evidence="1">The sequence shown here is derived from an EMBL/GenBank/DDBJ whole genome shotgun (WGS) entry which is preliminary data.</text>
</comment>
<gene>
    <name evidence="1" type="ORF">M6B38_122760</name>
</gene>
<evidence type="ECO:0000313" key="2">
    <source>
        <dbReference type="Proteomes" id="UP001140949"/>
    </source>
</evidence>
<evidence type="ECO:0000313" key="1">
    <source>
        <dbReference type="EMBL" id="KAJ6835199.1"/>
    </source>
</evidence>
<name>A0AAX6H2F7_IRIPA</name>
<dbReference type="EMBL" id="JANAVB010013596">
    <property type="protein sequence ID" value="KAJ6835199.1"/>
    <property type="molecule type" value="Genomic_DNA"/>
</dbReference>
<reference evidence="1" key="1">
    <citation type="journal article" date="2023" name="GigaByte">
        <title>Genome assembly of the bearded iris, Iris pallida Lam.</title>
        <authorList>
            <person name="Bruccoleri R.E."/>
            <person name="Oakeley E.J."/>
            <person name="Faust A.M.E."/>
            <person name="Altorfer M."/>
            <person name="Dessus-Babus S."/>
            <person name="Burckhardt D."/>
            <person name="Oertli M."/>
            <person name="Naumann U."/>
            <person name="Petersen F."/>
            <person name="Wong J."/>
        </authorList>
    </citation>
    <scope>NUCLEOTIDE SEQUENCE</scope>
    <source>
        <strain evidence="1">GSM-AAB239-AS_SAM_17_03QT</strain>
    </source>
</reference>
<dbReference type="AlphaFoldDB" id="A0AAX6H2F7"/>
<organism evidence="1 2">
    <name type="scientific">Iris pallida</name>
    <name type="common">Sweet iris</name>
    <dbReference type="NCBI Taxonomy" id="29817"/>
    <lineage>
        <taxon>Eukaryota</taxon>
        <taxon>Viridiplantae</taxon>
        <taxon>Streptophyta</taxon>
        <taxon>Embryophyta</taxon>
        <taxon>Tracheophyta</taxon>
        <taxon>Spermatophyta</taxon>
        <taxon>Magnoliopsida</taxon>
        <taxon>Liliopsida</taxon>
        <taxon>Asparagales</taxon>
        <taxon>Iridaceae</taxon>
        <taxon>Iridoideae</taxon>
        <taxon>Irideae</taxon>
        <taxon>Iris</taxon>
    </lineage>
</organism>
<sequence length="84" mass="10180">MQFHATMQEKMHAWIFLILDIIWSEYLINLKNVEYVILCTRHPHLYVDGLELCLLRQICKFVQSFVNWTRNGECNSLLSFQYRI</sequence>
<keyword evidence="2" id="KW-1185">Reference proteome</keyword>
<protein>
    <recommendedName>
        <fullName evidence="3">Maturase K</fullName>
    </recommendedName>
</protein>
<evidence type="ECO:0008006" key="3">
    <source>
        <dbReference type="Google" id="ProtNLM"/>
    </source>
</evidence>
<proteinExistence type="predicted"/>
<reference evidence="1" key="2">
    <citation type="submission" date="2023-04" db="EMBL/GenBank/DDBJ databases">
        <authorList>
            <person name="Bruccoleri R.E."/>
            <person name="Oakeley E.J."/>
            <person name="Faust A.-M."/>
            <person name="Dessus-Babus S."/>
            <person name="Altorfer M."/>
            <person name="Burckhardt D."/>
            <person name="Oertli M."/>
            <person name="Naumann U."/>
            <person name="Petersen F."/>
            <person name="Wong J."/>
        </authorList>
    </citation>
    <scope>NUCLEOTIDE SEQUENCE</scope>
    <source>
        <strain evidence="1">GSM-AAB239-AS_SAM_17_03QT</strain>
        <tissue evidence="1">Leaf</tissue>
    </source>
</reference>